<feature type="transmembrane region" description="Helical" evidence="1">
    <location>
        <begin position="6"/>
        <end position="28"/>
    </location>
</feature>
<protein>
    <recommendedName>
        <fullName evidence="4">Transmembrane protein</fullName>
    </recommendedName>
</protein>
<dbReference type="HOGENOM" id="CLU_3366880_0_0_5"/>
<proteinExistence type="predicted"/>
<sequence length="33" mass="3832">MPNIIEYLSLFDFFIIITLVGIFCCGLFDRETS</sequence>
<keyword evidence="1" id="KW-1133">Transmembrane helix</keyword>
<comment type="caution">
    <text evidence="2">The sequence shown here is derived from an EMBL/GenBank/DDBJ whole genome shotgun (WGS) entry which is preliminary data.</text>
</comment>
<dbReference type="AlphaFoldDB" id="S3IHS3"/>
<evidence type="ECO:0000313" key="3">
    <source>
        <dbReference type="Proteomes" id="UP000014411"/>
    </source>
</evidence>
<evidence type="ECO:0000313" key="2">
    <source>
        <dbReference type="EMBL" id="EPE98453.1"/>
    </source>
</evidence>
<keyword evidence="1" id="KW-0812">Transmembrane</keyword>
<dbReference type="EMBL" id="AEYE02000011">
    <property type="protein sequence ID" value="EPE98453.1"/>
    <property type="molecule type" value="Genomic_DNA"/>
</dbReference>
<dbReference type="Proteomes" id="UP000014411">
    <property type="component" value="Unassembled WGS sequence"/>
</dbReference>
<name>S3IHS3_9HYPH</name>
<evidence type="ECO:0000256" key="1">
    <source>
        <dbReference type="SAM" id="Phobius"/>
    </source>
</evidence>
<reference evidence="2 3" key="1">
    <citation type="journal article" date="2012" name="J. Bacteriol.">
        <title>Genome sequence of Rhizobium grahamii CCGE502, a broad-host-range symbiont with low nodulation competitiveness in Phaseolus vulgaris.</title>
        <authorList>
            <person name="Althabegoiti M.J."/>
            <person name="Lozano L."/>
            <person name="Torres-Tejerizo G."/>
            <person name="Ormeno-Orrillo E."/>
            <person name="Rogel M.A."/>
            <person name="Gonzalez V."/>
            <person name="Martinez-Romero E."/>
        </authorList>
    </citation>
    <scope>NUCLEOTIDE SEQUENCE [LARGE SCALE GENOMIC DNA]</scope>
    <source>
        <strain evidence="2 3">CCGE 502</strain>
    </source>
</reference>
<keyword evidence="1" id="KW-0472">Membrane</keyword>
<evidence type="ECO:0008006" key="4">
    <source>
        <dbReference type="Google" id="ProtNLM"/>
    </source>
</evidence>
<gene>
    <name evidence="2" type="ORF">RGCCGE502_08500</name>
</gene>
<keyword evidence="3" id="KW-1185">Reference proteome</keyword>
<organism evidence="2 3">
    <name type="scientific">Rhizobium grahamii CCGE 502</name>
    <dbReference type="NCBI Taxonomy" id="990285"/>
    <lineage>
        <taxon>Bacteria</taxon>
        <taxon>Pseudomonadati</taxon>
        <taxon>Pseudomonadota</taxon>
        <taxon>Alphaproteobacteria</taxon>
        <taxon>Hyphomicrobiales</taxon>
        <taxon>Rhizobiaceae</taxon>
        <taxon>Rhizobium/Agrobacterium group</taxon>
        <taxon>Rhizobium</taxon>
    </lineage>
</organism>
<accession>S3IHS3</accession>